<name>A0A0S6UCR5_NEOTH</name>
<keyword evidence="5" id="KW-1003">Cell membrane</keyword>
<sequence length="277" mass="28757">MAWSLTMEILIMGFLTGILGAMVGIGGGVLLVPFLTLVFHVPIHTAIGASIVAVIATSSTSASTYLESRLTNLRLGMTLETATATGGILGGLTAALLSRQVLSGIFAVALVGTAYSMLKKVKAGQPREEVEDTGRLGSTFYDANLKREVRYNVKRLPLGLFISFIAGNISGLLGIGGGVIKVPMMVLGMGVPMRAAAATSNFMIGVTAVASAYIYYTRGFVDPLIAAPTAIGVFLGAMLSSRLAGRVNSNFLAKLLAVVLIFLAVQMALSAAGIQVR</sequence>
<feature type="transmembrane region" description="Helical" evidence="5">
    <location>
        <begin position="101"/>
        <end position="118"/>
    </location>
</feature>
<feature type="transmembrane region" description="Helical" evidence="5">
    <location>
        <begin position="156"/>
        <end position="175"/>
    </location>
</feature>
<comment type="subcellular location">
    <subcellularLocation>
        <location evidence="5">Cell membrane</location>
        <topology evidence="5">Multi-pass membrane protein</topology>
    </subcellularLocation>
    <subcellularLocation>
        <location evidence="1">Membrane</location>
        <topology evidence="1">Multi-pass membrane protein</topology>
    </subcellularLocation>
</comment>
<feature type="transmembrane region" description="Helical" evidence="5">
    <location>
        <begin position="223"/>
        <end position="245"/>
    </location>
</feature>
<evidence type="ECO:0000256" key="5">
    <source>
        <dbReference type="RuleBase" id="RU363041"/>
    </source>
</evidence>
<comment type="similarity">
    <text evidence="5">Belongs to the 4-toluene sulfonate uptake permease (TSUP) (TC 2.A.102) family.</text>
</comment>
<dbReference type="RefSeq" id="WP_025773795.1">
    <property type="nucleotide sequence ID" value="NZ_DF238840.1"/>
</dbReference>
<evidence type="ECO:0000256" key="2">
    <source>
        <dbReference type="ARBA" id="ARBA00022692"/>
    </source>
</evidence>
<feature type="transmembrane region" description="Helical" evidence="5">
    <location>
        <begin position="9"/>
        <end position="31"/>
    </location>
</feature>
<evidence type="ECO:0000256" key="4">
    <source>
        <dbReference type="ARBA" id="ARBA00023136"/>
    </source>
</evidence>
<organism evidence="6">
    <name type="scientific">Moorella thermoacetica Y72</name>
    <dbReference type="NCBI Taxonomy" id="1325331"/>
    <lineage>
        <taxon>Bacteria</taxon>
        <taxon>Bacillati</taxon>
        <taxon>Bacillota</taxon>
        <taxon>Clostridia</taxon>
        <taxon>Neomoorellales</taxon>
        <taxon>Neomoorellaceae</taxon>
        <taxon>Neomoorella</taxon>
    </lineage>
</organism>
<evidence type="ECO:0000256" key="1">
    <source>
        <dbReference type="ARBA" id="ARBA00004141"/>
    </source>
</evidence>
<reference evidence="6" key="1">
    <citation type="journal article" date="2014" name="Gene">
        <title>Genome-guided analysis of transformation efficiency and carbon dioxide assimilation by Moorella thermoacetica Y72.</title>
        <authorList>
            <person name="Tsukahara K."/>
            <person name="Kita A."/>
            <person name="Nakashimada Y."/>
            <person name="Hoshino T."/>
            <person name="Murakami K."/>
        </authorList>
    </citation>
    <scope>NUCLEOTIDE SEQUENCE [LARGE SCALE GENOMIC DNA]</scope>
    <source>
        <strain evidence="6">Y72</strain>
    </source>
</reference>
<feature type="transmembrane region" description="Helical" evidence="5">
    <location>
        <begin position="37"/>
        <end position="56"/>
    </location>
</feature>
<accession>A0A0S6UCR5</accession>
<dbReference type="Pfam" id="PF01925">
    <property type="entry name" value="TauE"/>
    <property type="match status" value="1"/>
</dbReference>
<keyword evidence="2 5" id="KW-0812">Transmembrane</keyword>
<dbReference type="GO" id="GO:0005886">
    <property type="term" value="C:plasma membrane"/>
    <property type="evidence" value="ECO:0007669"/>
    <property type="project" value="UniProtKB-SubCell"/>
</dbReference>
<dbReference type="EMBL" id="DF238840">
    <property type="protein sequence ID" value="GAF26068.1"/>
    <property type="molecule type" value="Genomic_DNA"/>
</dbReference>
<evidence type="ECO:0000256" key="3">
    <source>
        <dbReference type="ARBA" id="ARBA00022989"/>
    </source>
</evidence>
<feature type="transmembrane region" description="Helical" evidence="5">
    <location>
        <begin position="251"/>
        <end position="274"/>
    </location>
</feature>
<dbReference type="AlphaFoldDB" id="A0A0S6UCR5"/>
<dbReference type="PANTHER" id="PTHR43483:SF3">
    <property type="entry name" value="MEMBRANE TRANSPORTER PROTEIN HI_0806-RELATED"/>
    <property type="match status" value="1"/>
</dbReference>
<keyword evidence="4 5" id="KW-0472">Membrane</keyword>
<protein>
    <recommendedName>
        <fullName evidence="5">Probable membrane transporter protein</fullName>
    </recommendedName>
</protein>
<dbReference type="PANTHER" id="PTHR43483">
    <property type="entry name" value="MEMBRANE TRANSPORTER PROTEIN HI_0806-RELATED"/>
    <property type="match status" value="1"/>
</dbReference>
<dbReference type="InterPro" id="IPR002781">
    <property type="entry name" value="TM_pro_TauE-like"/>
</dbReference>
<dbReference type="Proteomes" id="UP000063718">
    <property type="component" value="Unassembled WGS sequence"/>
</dbReference>
<keyword evidence="3 5" id="KW-1133">Transmembrane helix</keyword>
<evidence type="ECO:0000313" key="6">
    <source>
        <dbReference type="EMBL" id="GAF26068.1"/>
    </source>
</evidence>
<feature type="transmembrane region" description="Helical" evidence="5">
    <location>
        <begin position="195"/>
        <end position="216"/>
    </location>
</feature>
<feature type="transmembrane region" description="Helical" evidence="5">
    <location>
        <begin position="77"/>
        <end position="95"/>
    </location>
</feature>
<gene>
    <name evidence="6" type="ORF">MTY_1405</name>
</gene>
<proteinExistence type="inferred from homology"/>